<gene>
    <name evidence="1" type="ORF">LAUMK4_05654</name>
</gene>
<dbReference type="EMBL" id="UPHM01000151">
    <property type="protein sequence ID" value="VBA31995.1"/>
    <property type="molecule type" value="Genomic_DNA"/>
</dbReference>
<accession>A0ABY6RSB7</accession>
<protein>
    <submittedName>
        <fullName evidence="1">Uncharacterized protein</fullName>
    </submittedName>
</protein>
<name>A0ABY6RSB7_9MYCO</name>
<proteinExistence type="predicted"/>
<evidence type="ECO:0000313" key="1">
    <source>
        <dbReference type="EMBL" id="VBA31995.1"/>
    </source>
</evidence>
<dbReference type="Proteomes" id="UP000271464">
    <property type="component" value="Unassembled WGS sequence"/>
</dbReference>
<organism evidence="1 2">
    <name type="scientific">Mycobacterium persicum</name>
    <dbReference type="NCBI Taxonomy" id="1487726"/>
    <lineage>
        <taxon>Bacteria</taxon>
        <taxon>Bacillati</taxon>
        <taxon>Actinomycetota</taxon>
        <taxon>Actinomycetes</taxon>
        <taxon>Mycobacteriales</taxon>
        <taxon>Mycobacteriaceae</taxon>
        <taxon>Mycobacterium</taxon>
    </lineage>
</organism>
<comment type="caution">
    <text evidence="1">The sequence shown here is derived from an EMBL/GenBank/DDBJ whole genome shotgun (WGS) entry which is preliminary data.</text>
</comment>
<sequence>MPSLRARPSGKWSWCPDGCRSHAGHDSRQASCGDDVDNGAPPACGWRRCSGCKTSVARLQRRKAYCTWGFGNTAGVSARGWRVGRSGCPQRRRAPVGAAGRRWGDTSLSLPIRSSCARVGGCTSRWRQSRSPGPGPRCPVMCRPGVHRGSCGRRGVVRQWARVGALVRRPARDRAAGPTRVGIWFRRKAGPSQGSWR</sequence>
<keyword evidence="2" id="KW-1185">Reference proteome</keyword>
<evidence type="ECO:0000313" key="2">
    <source>
        <dbReference type="Proteomes" id="UP000271464"/>
    </source>
</evidence>
<reference evidence="1 2" key="1">
    <citation type="submission" date="2018-09" db="EMBL/GenBank/DDBJ databases">
        <authorList>
            <person name="Tagini F."/>
        </authorList>
    </citation>
    <scope>NUCLEOTIDE SEQUENCE [LARGE SCALE GENOMIC DNA]</scope>
    <source>
        <strain evidence="1 2">MK4</strain>
    </source>
</reference>